<dbReference type="GO" id="GO:0006261">
    <property type="term" value="P:DNA-templated DNA replication"/>
    <property type="evidence" value="ECO:0007669"/>
    <property type="project" value="InterPro"/>
</dbReference>
<evidence type="ECO:0000256" key="4">
    <source>
        <dbReference type="ARBA" id="ARBA00022705"/>
    </source>
</evidence>
<evidence type="ECO:0000313" key="10">
    <source>
        <dbReference type="Proteomes" id="UP001212152"/>
    </source>
</evidence>
<name>A0AAD5TG18_9FUNG</name>
<evidence type="ECO:0000256" key="6">
    <source>
        <dbReference type="SAM" id="MobiDB-lite"/>
    </source>
</evidence>
<dbReference type="CDD" id="cd11711">
    <property type="entry name" value="GINS_A_Sld5"/>
    <property type="match status" value="1"/>
</dbReference>
<proteinExistence type="inferred from homology"/>
<dbReference type="InterPro" id="IPR036224">
    <property type="entry name" value="GINS_bundle-like_dom_sf"/>
</dbReference>
<feature type="compositionally biased region" description="Low complexity" evidence="6">
    <location>
        <begin position="27"/>
        <end position="47"/>
    </location>
</feature>
<dbReference type="InterPro" id="IPR008591">
    <property type="entry name" value="GINS_Sld5"/>
</dbReference>
<evidence type="ECO:0000256" key="1">
    <source>
        <dbReference type="ARBA" id="ARBA00004123"/>
    </source>
</evidence>
<evidence type="ECO:0000259" key="7">
    <source>
        <dbReference type="Pfam" id="PF05916"/>
    </source>
</evidence>
<sequence>MLTSDDPPTSPTLMDTDGGHIYDDSLPDQPSSSSFSFPFDAGDNPGPDGDDDDDNDGYFNDDIKSLTQCWINERCAPELLPYADDLVRGLMEMIEAQAANIEARREGGEGSGGPSPDAAFLAVLLQQEIERIKFLIRSYLRARLSKIQQHTQHILREELYRNRLSPEELAFAERFQELLTKHFKRSYLDDLPAFLQKLDGARMVSSPDLEGAVFCRIKEDIGGFQLESSDEILTMRTNNIYFLRYNAIRRLMEDGKVELI</sequence>
<evidence type="ECO:0000259" key="8">
    <source>
        <dbReference type="Pfam" id="PF16922"/>
    </source>
</evidence>
<evidence type="ECO:0000313" key="9">
    <source>
        <dbReference type="EMBL" id="KAJ3175619.1"/>
    </source>
</evidence>
<dbReference type="CDD" id="cd21692">
    <property type="entry name" value="GINS_B_Sld5"/>
    <property type="match status" value="1"/>
</dbReference>
<dbReference type="Pfam" id="PF05916">
    <property type="entry name" value="Sld5"/>
    <property type="match status" value="1"/>
</dbReference>
<dbReference type="GO" id="GO:0000811">
    <property type="term" value="C:GINS complex"/>
    <property type="evidence" value="ECO:0007669"/>
    <property type="project" value="TreeGrafter"/>
</dbReference>
<comment type="caution">
    <text evidence="9">The sequence shown here is derived from an EMBL/GenBank/DDBJ whole genome shotgun (WGS) entry which is preliminary data.</text>
</comment>
<reference evidence="9" key="1">
    <citation type="submission" date="2020-05" db="EMBL/GenBank/DDBJ databases">
        <title>Phylogenomic resolution of chytrid fungi.</title>
        <authorList>
            <person name="Stajich J.E."/>
            <person name="Amses K."/>
            <person name="Simmons R."/>
            <person name="Seto K."/>
            <person name="Myers J."/>
            <person name="Bonds A."/>
            <person name="Quandt C.A."/>
            <person name="Barry K."/>
            <person name="Liu P."/>
            <person name="Grigoriev I."/>
            <person name="Longcore J.E."/>
            <person name="James T.Y."/>
        </authorList>
    </citation>
    <scope>NUCLEOTIDE SEQUENCE</scope>
    <source>
        <strain evidence="9">JEL0379</strain>
    </source>
</reference>
<dbReference type="GO" id="GO:0000727">
    <property type="term" value="P:double-strand break repair via break-induced replication"/>
    <property type="evidence" value="ECO:0007669"/>
    <property type="project" value="TreeGrafter"/>
</dbReference>
<dbReference type="InterPro" id="IPR021151">
    <property type="entry name" value="GINS_A"/>
</dbReference>
<evidence type="ECO:0000256" key="3">
    <source>
        <dbReference type="ARBA" id="ARBA00014804"/>
    </source>
</evidence>
<evidence type="ECO:0000256" key="2">
    <source>
        <dbReference type="ARBA" id="ARBA00008187"/>
    </source>
</evidence>
<dbReference type="InterPro" id="IPR031633">
    <property type="entry name" value="SLD5_C"/>
</dbReference>
<protein>
    <recommendedName>
        <fullName evidence="3">DNA replication complex GINS protein SLD5</fullName>
    </recommendedName>
</protein>
<dbReference type="AlphaFoldDB" id="A0AAD5TG18"/>
<dbReference type="Proteomes" id="UP001212152">
    <property type="component" value="Unassembled WGS sequence"/>
</dbReference>
<dbReference type="SUPFAM" id="SSF158573">
    <property type="entry name" value="GINS helical bundle-like"/>
    <property type="match status" value="1"/>
</dbReference>
<dbReference type="SUPFAM" id="SSF160059">
    <property type="entry name" value="PriA/YqbF domain"/>
    <property type="match status" value="1"/>
</dbReference>
<dbReference type="Gene3D" id="3.40.5.60">
    <property type="match status" value="1"/>
</dbReference>
<keyword evidence="5" id="KW-0539">Nucleus</keyword>
<comment type="similarity">
    <text evidence="2">Belongs to the GINS4/SLD5 family.</text>
</comment>
<keyword evidence="4" id="KW-0235">DNA replication</keyword>
<dbReference type="Pfam" id="PF16922">
    <property type="entry name" value="SLD5_C"/>
    <property type="match status" value="1"/>
</dbReference>
<evidence type="ECO:0000256" key="5">
    <source>
        <dbReference type="ARBA" id="ARBA00023242"/>
    </source>
</evidence>
<keyword evidence="10" id="KW-1185">Reference proteome</keyword>
<dbReference type="InterPro" id="IPR038749">
    <property type="entry name" value="Sld5_GINS_A"/>
</dbReference>
<feature type="domain" description="DNA replication complex GINS protein SLD5 C-terminal" evidence="8">
    <location>
        <begin position="207"/>
        <end position="260"/>
    </location>
</feature>
<comment type="subcellular location">
    <subcellularLocation>
        <location evidence="1">Nucleus</location>
    </subcellularLocation>
</comment>
<dbReference type="EMBL" id="JADGJQ010000050">
    <property type="protein sequence ID" value="KAJ3175619.1"/>
    <property type="molecule type" value="Genomic_DNA"/>
</dbReference>
<feature type="region of interest" description="Disordered" evidence="6">
    <location>
        <begin position="1"/>
        <end position="58"/>
    </location>
</feature>
<accession>A0AAD5TG18</accession>
<feature type="domain" description="GINS subunit" evidence="7">
    <location>
        <begin position="116"/>
        <end position="185"/>
    </location>
</feature>
<dbReference type="Gene3D" id="1.20.58.1030">
    <property type="match status" value="1"/>
</dbReference>
<dbReference type="PANTHER" id="PTHR21206:SF0">
    <property type="entry name" value="DNA REPLICATION COMPLEX GINS PROTEIN SLD5"/>
    <property type="match status" value="1"/>
</dbReference>
<gene>
    <name evidence="9" type="primary">SLD5</name>
    <name evidence="9" type="ORF">HDU87_006117</name>
</gene>
<feature type="compositionally biased region" description="Polar residues" evidence="6">
    <location>
        <begin position="1"/>
        <end position="13"/>
    </location>
</feature>
<organism evidence="9 10">
    <name type="scientific">Geranomyces variabilis</name>
    <dbReference type="NCBI Taxonomy" id="109894"/>
    <lineage>
        <taxon>Eukaryota</taxon>
        <taxon>Fungi</taxon>
        <taxon>Fungi incertae sedis</taxon>
        <taxon>Chytridiomycota</taxon>
        <taxon>Chytridiomycota incertae sedis</taxon>
        <taxon>Chytridiomycetes</taxon>
        <taxon>Spizellomycetales</taxon>
        <taxon>Powellomycetaceae</taxon>
        <taxon>Geranomyces</taxon>
    </lineage>
</organism>
<dbReference type="PANTHER" id="PTHR21206">
    <property type="entry name" value="SLD5 PROTEIN"/>
    <property type="match status" value="1"/>
</dbReference>